<evidence type="ECO:0000313" key="1">
    <source>
        <dbReference type="EMBL" id="CRL25145.1"/>
    </source>
</evidence>
<keyword evidence="2" id="KW-1185">Reference proteome</keyword>
<dbReference type="AlphaFoldDB" id="A0A0G4PFU9"/>
<gene>
    <name evidence="1" type="ORF">PCAMFM013_S014g000041</name>
</gene>
<protein>
    <submittedName>
        <fullName evidence="1">Str. FM013</fullName>
    </submittedName>
</protein>
<evidence type="ECO:0000313" key="2">
    <source>
        <dbReference type="Proteomes" id="UP000053732"/>
    </source>
</evidence>
<dbReference type="EMBL" id="HG793147">
    <property type="protein sequence ID" value="CRL25145.1"/>
    <property type="molecule type" value="Genomic_DNA"/>
</dbReference>
<reference evidence="1 2" key="1">
    <citation type="journal article" date="2014" name="Nat. Commun.">
        <title>Multiple recent horizontal transfers of a large genomic region in cheese making fungi.</title>
        <authorList>
            <person name="Cheeseman K."/>
            <person name="Ropars J."/>
            <person name="Renault P."/>
            <person name="Dupont J."/>
            <person name="Gouzy J."/>
            <person name="Branca A."/>
            <person name="Abraham A.L."/>
            <person name="Ceppi M."/>
            <person name="Conseiller E."/>
            <person name="Debuchy R."/>
            <person name="Malagnac F."/>
            <person name="Goarin A."/>
            <person name="Silar P."/>
            <person name="Lacoste S."/>
            <person name="Sallet E."/>
            <person name="Bensimon A."/>
            <person name="Giraud T."/>
            <person name="Brygoo Y."/>
        </authorList>
    </citation>
    <scope>NUCLEOTIDE SEQUENCE [LARGE SCALE GENOMIC DNA]</scope>
    <source>
        <strain evidence="2">FM 013</strain>
    </source>
</reference>
<proteinExistence type="predicted"/>
<sequence length="57" mass="6644">MECAYDVLHTPYRTSHHNKWKFGSSFRPMWVPRSSKLSVETLDGSGFTPDPQCPWMI</sequence>
<organism evidence="1 2">
    <name type="scientific">Penicillium camemberti (strain FM 013)</name>
    <dbReference type="NCBI Taxonomy" id="1429867"/>
    <lineage>
        <taxon>Eukaryota</taxon>
        <taxon>Fungi</taxon>
        <taxon>Dikarya</taxon>
        <taxon>Ascomycota</taxon>
        <taxon>Pezizomycotina</taxon>
        <taxon>Eurotiomycetes</taxon>
        <taxon>Eurotiomycetidae</taxon>
        <taxon>Eurotiales</taxon>
        <taxon>Aspergillaceae</taxon>
        <taxon>Penicillium</taxon>
    </lineage>
</organism>
<accession>A0A0G4PFU9</accession>
<dbReference type="Proteomes" id="UP000053732">
    <property type="component" value="Unassembled WGS sequence"/>
</dbReference>
<name>A0A0G4PFU9_PENC3</name>